<dbReference type="InterPro" id="IPR001639">
    <property type="entry name" value="T2SS_protein-GspC"/>
</dbReference>
<evidence type="ECO:0000256" key="3">
    <source>
        <dbReference type="ARBA" id="ARBA00022448"/>
    </source>
</evidence>
<evidence type="ECO:0000256" key="1">
    <source>
        <dbReference type="ARBA" id="ARBA00004533"/>
    </source>
</evidence>
<keyword evidence="9 10" id="KW-0472">Membrane</keyword>
<evidence type="ECO:0000256" key="8">
    <source>
        <dbReference type="ARBA" id="ARBA00022989"/>
    </source>
</evidence>
<evidence type="ECO:0000256" key="4">
    <source>
        <dbReference type="ARBA" id="ARBA00022475"/>
    </source>
</evidence>
<dbReference type="GO" id="GO:0015627">
    <property type="term" value="C:type II protein secretion system complex"/>
    <property type="evidence" value="ECO:0007669"/>
    <property type="project" value="InterPro"/>
</dbReference>
<dbReference type="Gene3D" id="2.30.42.10">
    <property type="match status" value="1"/>
</dbReference>
<organism evidence="12">
    <name type="scientific">hydrothermal vent metagenome</name>
    <dbReference type="NCBI Taxonomy" id="652676"/>
    <lineage>
        <taxon>unclassified sequences</taxon>
        <taxon>metagenomes</taxon>
        <taxon>ecological metagenomes</taxon>
    </lineage>
</organism>
<keyword evidence="5" id="KW-0997">Cell inner membrane</keyword>
<evidence type="ECO:0000256" key="7">
    <source>
        <dbReference type="ARBA" id="ARBA00022927"/>
    </source>
</evidence>
<feature type="transmembrane region" description="Helical" evidence="10">
    <location>
        <begin position="18"/>
        <end position="40"/>
    </location>
</feature>
<dbReference type="GO" id="GO:0005886">
    <property type="term" value="C:plasma membrane"/>
    <property type="evidence" value="ECO:0007669"/>
    <property type="project" value="UniProtKB-SubCell"/>
</dbReference>
<dbReference type="Pfam" id="PF11356">
    <property type="entry name" value="T2SSC"/>
    <property type="match status" value="1"/>
</dbReference>
<sequence length="302" mass="33871">MKQLQAMFSLRGSNFRTILYPIVSGLLLAYLSASVINVFYHKSTIRTVKQGMTNQGSEFTRSISTSQILKKNIFGLKYEEPGSDTAGETDGKAVASAGENIRKYQLIGTVLGKARMALLKKDKELKVLVAGQTLGGYTLKKVSFDSVLFENNGKKVTLRFPESKKTKPSGTRQAMVREQVPNVRPQTSDIQTATSTDRITIKRKEALSMAQNLNKILTTVRISPFYQKDEFIGYQLSMLKKDSFLYKLGLRRGDILKRINGEDVSSPQKAIELLSRIQEITAVNIDLMRKGEKKSLFIEIEE</sequence>
<evidence type="ECO:0000256" key="9">
    <source>
        <dbReference type="ARBA" id="ARBA00023136"/>
    </source>
</evidence>
<name>A0A3B1DKE7_9ZZZZ</name>
<evidence type="ECO:0000256" key="10">
    <source>
        <dbReference type="SAM" id="Phobius"/>
    </source>
</evidence>
<evidence type="ECO:0000256" key="2">
    <source>
        <dbReference type="ARBA" id="ARBA00007986"/>
    </source>
</evidence>
<dbReference type="SUPFAM" id="SSF50156">
    <property type="entry name" value="PDZ domain-like"/>
    <property type="match status" value="1"/>
</dbReference>
<evidence type="ECO:0000259" key="11">
    <source>
        <dbReference type="Pfam" id="PF11356"/>
    </source>
</evidence>
<accession>A0A3B1DKE7</accession>
<evidence type="ECO:0000256" key="5">
    <source>
        <dbReference type="ARBA" id="ARBA00022519"/>
    </source>
</evidence>
<gene>
    <name evidence="12" type="ORF">MNBD_NITROSPIRAE02-359</name>
</gene>
<dbReference type="InterPro" id="IPR036034">
    <property type="entry name" value="PDZ_sf"/>
</dbReference>
<keyword evidence="4" id="KW-1003">Cell membrane</keyword>
<comment type="similarity">
    <text evidence="2">Belongs to the GSP C family.</text>
</comment>
<keyword evidence="6 10" id="KW-0812">Transmembrane</keyword>
<dbReference type="InterPro" id="IPR024961">
    <property type="entry name" value="T2SS_GspC_N"/>
</dbReference>
<evidence type="ECO:0000313" key="12">
    <source>
        <dbReference type="EMBL" id="VAX29117.1"/>
    </source>
</evidence>
<evidence type="ECO:0000256" key="6">
    <source>
        <dbReference type="ARBA" id="ARBA00022692"/>
    </source>
</evidence>
<keyword evidence="8 10" id="KW-1133">Transmembrane helix</keyword>
<protein>
    <recommendedName>
        <fullName evidence="11">Type II secretion system protein GspC N-terminal domain-containing protein</fullName>
    </recommendedName>
</protein>
<dbReference type="NCBIfam" id="TIGR01713">
    <property type="entry name" value="typeII_sec_gspC"/>
    <property type="match status" value="1"/>
</dbReference>
<proteinExistence type="inferred from homology"/>
<comment type="subcellular location">
    <subcellularLocation>
        <location evidence="1">Cell inner membrane</location>
    </subcellularLocation>
</comment>
<dbReference type="EMBL" id="UOGH01000105">
    <property type="protein sequence ID" value="VAX29117.1"/>
    <property type="molecule type" value="Genomic_DNA"/>
</dbReference>
<keyword evidence="7" id="KW-0653">Protein transport</keyword>
<feature type="domain" description="Type II secretion system protein GspC N-terminal" evidence="11">
    <location>
        <begin position="26"/>
        <end position="160"/>
    </location>
</feature>
<keyword evidence="3" id="KW-0813">Transport</keyword>
<reference evidence="12" key="1">
    <citation type="submission" date="2018-06" db="EMBL/GenBank/DDBJ databases">
        <authorList>
            <person name="Zhirakovskaya E."/>
        </authorList>
    </citation>
    <scope>NUCLEOTIDE SEQUENCE</scope>
</reference>
<dbReference type="GO" id="GO:0015628">
    <property type="term" value="P:protein secretion by the type II secretion system"/>
    <property type="evidence" value="ECO:0007669"/>
    <property type="project" value="InterPro"/>
</dbReference>
<dbReference type="AlphaFoldDB" id="A0A3B1DKE7"/>
<dbReference type="Gene3D" id="2.30.30.830">
    <property type="match status" value="1"/>
</dbReference>